<keyword evidence="2" id="KW-1185">Reference proteome</keyword>
<dbReference type="Proteomes" id="UP000594014">
    <property type="component" value="Chromosome"/>
</dbReference>
<dbReference type="EMBL" id="CP042469">
    <property type="protein sequence ID" value="QOX63043.1"/>
    <property type="molecule type" value="Genomic_DNA"/>
</dbReference>
<reference evidence="1" key="1">
    <citation type="submission" date="2019-08" db="EMBL/GenBank/DDBJ databases">
        <title>Genome sequence of Clostridiales bacterium MT110.</title>
        <authorList>
            <person name="Cao J."/>
        </authorList>
    </citation>
    <scope>NUCLEOTIDE SEQUENCE</scope>
    <source>
        <strain evidence="1">MT110</strain>
    </source>
</reference>
<accession>A0ACD1A9M5</accession>
<protein>
    <submittedName>
        <fullName evidence="1">DUF3343 domain-containing protein</fullName>
    </submittedName>
</protein>
<evidence type="ECO:0000313" key="2">
    <source>
        <dbReference type="Proteomes" id="UP000594014"/>
    </source>
</evidence>
<proteinExistence type="predicted"/>
<evidence type="ECO:0000313" key="1">
    <source>
        <dbReference type="EMBL" id="QOX63043.1"/>
    </source>
</evidence>
<name>A0ACD1A9M5_9FIRM</name>
<organism evidence="1 2">
    <name type="scientific">Anoxybacterium hadale</name>
    <dbReference type="NCBI Taxonomy" id="3408580"/>
    <lineage>
        <taxon>Bacteria</taxon>
        <taxon>Bacillati</taxon>
        <taxon>Bacillota</taxon>
        <taxon>Clostridia</taxon>
        <taxon>Peptostreptococcales</taxon>
        <taxon>Anaerovoracaceae</taxon>
        <taxon>Anoxybacterium</taxon>
    </lineage>
</organism>
<gene>
    <name evidence="1" type="ORF">FRZ06_06660</name>
</gene>
<sequence>MVSSGAAPAAKGVKDRMNEYVIAFSSFYRAVYAQEKLQENRIRSTLKKLPPDLLRTCGYAVFLKTNSINSAIDILDKSQITSRGIYMIEYENGAIKYKQIA</sequence>